<dbReference type="SUPFAM" id="SSF53597">
    <property type="entry name" value="Dihydrofolate reductase-like"/>
    <property type="match status" value="1"/>
</dbReference>
<feature type="compositionally biased region" description="Low complexity" evidence="1">
    <location>
        <begin position="20"/>
        <end position="42"/>
    </location>
</feature>
<dbReference type="RefSeq" id="WP_208271707.1">
    <property type="nucleotide sequence ID" value="NZ_BAAAGM010000026.1"/>
</dbReference>
<dbReference type="InterPro" id="IPR024072">
    <property type="entry name" value="DHFR-like_dom_sf"/>
</dbReference>
<dbReference type="EMBL" id="JAGEOK010000033">
    <property type="protein sequence ID" value="MBO2443392.1"/>
    <property type="molecule type" value="Genomic_DNA"/>
</dbReference>
<accession>A0ABS3RC13</accession>
<evidence type="ECO:0000259" key="2">
    <source>
        <dbReference type="Pfam" id="PF01872"/>
    </source>
</evidence>
<keyword evidence="4" id="KW-1185">Reference proteome</keyword>
<sequence>MSISSSSLVGPYRAGAGPRSGSQSPSAVPAGGSSAATGASPNRRTRPRRTATNGTYGAPSEPSSRHPPHTTRGLRAQEGGDIIVLASTSVIRALIEADELDRLSITLCPELVGGGAHLFNDATPRSSWSLTSTAATESGALCLIYDRVDA</sequence>
<dbReference type="Proteomes" id="UP000666915">
    <property type="component" value="Unassembled WGS sequence"/>
</dbReference>
<dbReference type="Gene3D" id="3.40.430.10">
    <property type="entry name" value="Dihydrofolate Reductase, subunit A"/>
    <property type="match status" value="1"/>
</dbReference>
<reference evidence="3 4" key="1">
    <citation type="submission" date="2021-03" db="EMBL/GenBank/DDBJ databases">
        <authorList>
            <person name="Kanchanasin P."/>
            <person name="Saeng-In P."/>
            <person name="Phongsopitanun W."/>
            <person name="Yuki M."/>
            <person name="Kudo T."/>
            <person name="Ohkuma M."/>
            <person name="Tanasupawat S."/>
        </authorList>
    </citation>
    <scope>NUCLEOTIDE SEQUENCE [LARGE SCALE GENOMIC DNA]</scope>
    <source>
        <strain evidence="3 4">L46</strain>
    </source>
</reference>
<evidence type="ECO:0000313" key="4">
    <source>
        <dbReference type="Proteomes" id="UP000666915"/>
    </source>
</evidence>
<dbReference type="InterPro" id="IPR002734">
    <property type="entry name" value="RibDG_C"/>
</dbReference>
<comment type="caution">
    <text evidence="3">The sequence shown here is derived from an EMBL/GenBank/DDBJ whole genome shotgun (WGS) entry which is preliminary data.</text>
</comment>
<organism evidence="3 4">
    <name type="scientific">Actinomadura nitritigenes</name>
    <dbReference type="NCBI Taxonomy" id="134602"/>
    <lineage>
        <taxon>Bacteria</taxon>
        <taxon>Bacillati</taxon>
        <taxon>Actinomycetota</taxon>
        <taxon>Actinomycetes</taxon>
        <taxon>Streptosporangiales</taxon>
        <taxon>Thermomonosporaceae</taxon>
        <taxon>Actinomadura</taxon>
    </lineage>
</organism>
<dbReference type="Pfam" id="PF01872">
    <property type="entry name" value="RibD_C"/>
    <property type="match status" value="1"/>
</dbReference>
<gene>
    <name evidence="3" type="ORF">J4557_38300</name>
</gene>
<evidence type="ECO:0000313" key="3">
    <source>
        <dbReference type="EMBL" id="MBO2443392.1"/>
    </source>
</evidence>
<feature type="region of interest" description="Disordered" evidence="1">
    <location>
        <begin position="1"/>
        <end position="77"/>
    </location>
</feature>
<name>A0ABS3RC13_9ACTN</name>
<proteinExistence type="predicted"/>
<feature type="domain" description="Bacterial bifunctional deaminase-reductase C-terminal" evidence="2">
    <location>
        <begin position="71"/>
        <end position="139"/>
    </location>
</feature>
<protein>
    <submittedName>
        <fullName evidence="3">Dihydrofolate reductase family protein</fullName>
    </submittedName>
</protein>
<evidence type="ECO:0000256" key="1">
    <source>
        <dbReference type="SAM" id="MobiDB-lite"/>
    </source>
</evidence>